<dbReference type="PIRSF" id="PIRSF002131">
    <property type="entry name" value="Ribosomal_S11"/>
    <property type="match status" value="1"/>
</dbReference>
<dbReference type="GO" id="GO:1990904">
    <property type="term" value="C:ribonucleoprotein complex"/>
    <property type="evidence" value="ECO:0007669"/>
    <property type="project" value="UniProtKB-KW"/>
</dbReference>
<dbReference type="GO" id="GO:0005840">
    <property type="term" value="C:ribosome"/>
    <property type="evidence" value="ECO:0007669"/>
    <property type="project" value="UniProtKB-KW"/>
</dbReference>
<dbReference type="GeneID" id="30413301"/>
<sequence>MFKIYFLFILFTQNNIFITLSNYQGNTYFWKSIGFLKSKKSKKLTLSLFKNFINFYLLQLNNIKNSKLHIKLKGFNKCKKLMLKNVFTLFSKKILSISDNTNNATNGCKLKKKRRL</sequence>
<reference evidence="4" key="1">
    <citation type="journal article" date="2016" name="Genome Biol. Evol.">
        <title>Red Algal Mitochondrial Genomes are More Complete than Previously Reported.</title>
        <authorList>
            <person name="Salomaki E.D."/>
            <person name="Lane C.E."/>
        </authorList>
    </citation>
    <scope>NUCLEOTIDE SEQUENCE</scope>
</reference>
<evidence type="ECO:0000256" key="1">
    <source>
        <dbReference type="ARBA" id="ARBA00006194"/>
    </source>
</evidence>
<keyword evidence="2 4" id="KW-0689">Ribosomal protein</keyword>
<dbReference type="RefSeq" id="YP_009325888.1">
    <property type="nucleotide sequence ID" value="NC_032002.1"/>
</dbReference>
<proteinExistence type="inferred from homology"/>
<dbReference type="SUPFAM" id="SSF53137">
    <property type="entry name" value="Translational machinery components"/>
    <property type="match status" value="1"/>
</dbReference>
<evidence type="ECO:0000256" key="3">
    <source>
        <dbReference type="ARBA" id="ARBA00023274"/>
    </source>
</evidence>
<dbReference type="Pfam" id="PF00411">
    <property type="entry name" value="Ribosomal_S11"/>
    <property type="match status" value="1"/>
</dbReference>
<dbReference type="EMBL" id="KX687877">
    <property type="protein sequence ID" value="APC24880.1"/>
    <property type="molecule type" value="Genomic_DNA"/>
</dbReference>
<gene>
    <name evidence="4" type="primary">rps11</name>
</gene>
<dbReference type="GO" id="GO:0006412">
    <property type="term" value="P:translation"/>
    <property type="evidence" value="ECO:0007669"/>
    <property type="project" value="InterPro"/>
</dbReference>
<dbReference type="Gene3D" id="3.30.420.80">
    <property type="entry name" value="Ribosomal protein S11"/>
    <property type="match status" value="1"/>
</dbReference>
<dbReference type="InterPro" id="IPR036967">
    <property type="entry name" value="Ribosomal_uS11_sf"/>
</dbReference>
<name>A0A1J0F7B1_9FLOR</name>
<protein>
    <submittedName>
        <fullName evidence="4">Ribosomal protein S11</fullName>
    </submittedName>
</protein>
<keyword evidence="4" id="KW-0496">Mitochondrion</keyword>
<dbReference type="GO" id="GO:0003735">
    <property type="term" value="F:structural constituent of ribosome"/>
    <property type="evidence" value="ECO:0007669"/>
    <property type="project" value="InterPro"/>
</dbReference>
<accession>A0A1J0F7B1</accession>
<keyword evidence="3" id="KW-0687">Ribonucleoprotein</keyword>
<evidence type="ECO:0000313" key="4">
    <source>
        <dbReference type="EMBL" id="APC24880.1"/>
    </source>
</evidence>
<comment type="similarity">
    <text evidence="1">Belongs to the universal ribosomal protein uS11 family.</text>
</comment>
<geneLocation type="mitochondrion" evidence="4"/>
<organism evidence="4">
    <name type="scientific">Choreocolax polysiphoniae</name>
    <dbReference type="NCBI Taxonomy" id="282351"/>
    <lineage>
        <taxon>Eukaryota</taxon>
        <taxon>Rhodophyta</taxon>
        <taxon>Florideophyceae</taxon>
        <taxon>Rhodymeniophycidae</taxon>
        <taxon>Gigartinales</taxon>
        <taxon>Choreocolacaceae</taxon>
        <taxon>Choreocolax</taxon>
    </lineage>
</organism>
<dbReference type="InterPro" id="IPR001971">
    <property type="entry name" value="Ribosomal_uS11"/>
</dbReference>
<evidence type="ECO:0000256" key="2">
    <source>
        <dbReference type="ARBA" id="ARBA00022980"/>
    </source>
</evidence>
<dbReference type="AlphaFoldDB" id="A0A1J0F7B1"/>